<dbReference type="AlphaFoldDB" id="A0AAE0ZIF5"/>
<organism evidence="2 3">
    <name type="scientific">Elysia crispata</name>
    <name type="common">lettuce slug</name>
    <dbReference type="NCBI Taxonomy" id="231223"/>
    <lineage>
        <taxon>Eukaryota</taxon>
        <taxon>Metazoa</taxon>
        <taxon>Spiralia</taxon>
        <taxon>Lophotrochozoa</taxon>
        <taxon>Mollusca</taxon>
        <taxon>Gastropoda</taxon>
        <taxon>Heterobranchia</taxon>
        <taxon>Euthyneura</taxon>
        <taxon>Panpulmonata</taxon>
        <taxon>Sacoglossa</taxon>
        <taxon>Placobranchoidea</taxon>
        <taxon>Plakobranchidae</taxon>
        <taxon>Elysia</taxon>
    </lineage>
</organism>
<accession>A0AAE0ZIF5</accession>
<protein>
    <submittedName>
        <fullName evidence="2">Uncharacterized protein</fullName>
    </submittedName>
</protein>
<feature type="region of interest" description="Disordered" evidence="1">
    <location>
        <begin position="79"/>
        <end position="99"/>
    </location>
</feature>
<keyword evidence="3" id="KW-1185">Reference proteome</keyword>
<dbReference type="EMBL" id="JAWDGP010003869">
    <property type="protein sequence ID" value="KAK3770034.1"/>
    <property type="molecule type" value="Genomic_DNA"/>
</dbReference>
<gene>
    <name evidence="2" type="ORF">RRG08_043195</name>
</gene>
<evidence type="ECO:0000256" key="1">
    <source>
        <dbReference type="SAM" id="MobiDB-lite"/>
    </source>
</evidence>
<name>A0AAE0ZIF5_9GAST</name>
<evidence type="ECO:0000313" key="3">
    <source>
        <dbReference type="Proteomes" id="UP001283361"/>
    </source>
</evidence>
<feature type="compositionally biased region" description="Polar residues" evidence="1">
    <location>
        <begin position="79"/>
        <end position="92"/>
    </location>
</feature>
<comment type="caution">
    <text evidence="2">The sequence shown here is derived from an EMBL/GenBank/DDBJ whole genome shotgun (WGS) entry which is preliminary data.</text>
</comment>
<reference evidence="2" key="1">
    <citation type="journal article" date="2023" name="G3 (Bethesda)">
        <title>A reference genome for the long-term kleptoplast-retaining sea slug Elysia crispata morphotype clarki.</title>
        <authorList>
            <person name="Eastman K.E."/>
            <person name="Pendleton A.L."/>
            <person name="Shaikh M.A."/>
            <person name="Suttiyut T."/>
            <person name="Ogas R."/>
            <person name="Tomko P."/>
            <person name="Gavelis G."/>
            <person name="Widhalm J.R."/>
            <person name="Wisecaver J.H."/>
        </authorList>
    </citation>
    <scope>NUCLEOTIDE SEQUENCE</scope>
    <source>
        <strain evidence="2">ECLA1</strain>
    </source>
</reference>
<dbReference type="Proteomes" id="UP001283361">
    <property type="component" value="Unassembled WGS sequence"/>
</dbReference>
<sequence length="99" mass="10954">MTECAPVKQPETLVGFPLFGKSSNQPVFVSGFSNSTLDNKTICDWTSTLVRHPPRETFRQTPSKLFLAKLNNLARSCPNYATNQGARGNTTAVRPPDVW</sequence>
<evidence type="ECO:0000313" key="2">
    <source>
        <dbReference type="EMBL" id="KAK3770034.1"/>
    </source>
</evidence>
<proteinExistence type="predicted"/>